<dbReference type="Gene3D" id="3.40.50.720">
    <property type="entry name" value="NAD(P)-binding Rossmann-like Domain"/>
    <property type="match status" value="1"/>
</dbReference>
<dbReference type="GO" id="GO:0004029">
    <property type="term" value="F:aldehyde dehydrogenase (NAD+) activity"/>
    <property type="evidence" value="ECO:0007669"/>
    <property type="project" value="TreeGrafter"/>
</dbReference>
<organism evidence="2 3">
    <name type="scientific">Faecalicatena orotica</name>
    <dbReference type="NCBI Taxonomy" id="1544"/>
    <lineage>
        <taxon>Bacteria</taxon>
        <taxon>Bacillati</taxon>
        <taxon>Bacillota</taxon>
        <taxon>Clostridia</taxon>
        <taxon>Lachnospirales</taxon>
        <taxon>Lachnospiraceae</taxon>
        <taxon>Faecalicatena</taxon>
    </lineage>
</organism>
<dbReference type="OrthoDB" id="9807212at2"/>
<proteinExistence type="predicted"/>
<comment type="caution">
    <text evidence="2">The sequence shown here is derived from an EMBL/GenBank/DDBJ whole genome shotgun (WGS) entry which is preliminary data.</text>
</comment>
<reference evidence="2 3" key="1">
    <citation type="submission" date="2018-05" db="EMBL/GenBank/DDBJ databases">
        <title>The Hungate 1000. A catalogue of reference genomes from the rumen microbiome.</title>
        <authorList>
            <person name="Kelly W."/>
        </authorList>
    </citation>
    <scope>NUCLEOTIDE SEQUENCE [LARGE SCALE GENOMIC DNA]</scope>
    <source>
        <strain evidence="2 3">NLAE-zl-C242</strain>
    </source>
</reference>
<dbReference type="Pfam" id="PF01370">
    <property type="entry name" value="Epimerase"/>
    <property type="match status" value="1"/>
</dbReference>
<dbReference type="InterPro" id="IPR001509">
    <property type="entry name" value="Epimerase_deHydtase"/>
</dbReference>
<gene>
    <name evidence="2" type="ORF">A8806_10558</name>
</gene>
<keyword evidence="3" id="KW-1185">Reference proteome</keyword>
<name>A0A2Y9BGR6_9FIRM</name>
<sequence length="343" mass="37418">MKHTQYIVTGAAGHLGSHIAAGLLKQGYPVLGLILPDELQDVPDPPPGLSYIAGDVRDPETMEMLFTAASENLHEASTGKPGVVLIHCAGLISIYGGPTPAVYSVNVGGTKNVVDACIRHHVKRLVYVSSVHAIPETPDQTIISEIRTFSPDDVTGYYAKTKAEATQYVLDSTKRGLDAVVVHPSGIIGPARHPSGSMLHMIAHYTQKGMPVAVRGGYDFVDVRDVASGVIKASQKGRSGECYILCNRFVTLKELFGELSAATGQKRPRIFLPAWIAKCAAPFAQLHYKCWKKTPVFTPYAMYTLTSNGNFSHEKASRELGYHPRPLHQTIADMIRQMKKEKR</sequence>
<accession>A0A2Y9BGR6</accession>
<dbReference type="PANTHER" id="PTHR48079">
    <property type="entry name" value="PROTEIN YEEZ"/>
    <property type="match status" value="1"/>
</dbReference>
<feature type="domain" description="NAD-dependent epimerase/dehydratase" evidence="1">
    <location>
        <begin position="7"/>
        <end position="243"/>
    </location>
</feature>
<dbReference type="InterPro" id="IPR051783">
    <property type="entry name" value="NAD(P)-dependent_oxidoreduct"/>
</dbReference>
<evidence type="ECO:0000313" key="3">
    <source>
        <dbReference type="Proteomes" id="UP000245845"/>
    </source>
</evidence>
<protein>
    <submittedName>
        <fullName evidence="2">Dihydroflavonol-4-reductase</fullName>
    </submittedName>
</protein>
<dbReference type="Proteomes" id="UP000245845">
    <property type="component" value="Unassembled WGS sequence"/>
</dbReference>
<dbReference type="RefSeq" id="WP_109730900.1">
    <property type="nucleotide sequence ID" value="NZ_BAAACK010000018.1"/>
</dbReference>
<evidence type="ECO:0000259" key="1">
    <source>
        <dbReference type="Pfam" id="PF01370"/>
    </source>
</evidence>
<dbReference type="EMBL" id="QGDL01000005">
    <property type="protein sequence ID" value="PWJ29758.1"/>
    <property type="molecule type" value="Genomic_DNA"/>
</dbReference>
<dbReference type="AlphaFoldDB" id="A0A2Y9BGR6"/>
<dbReference type="InterPro" id="IPR036291">
    <property type="entry name" value="NAD(P)-bd_dom_sf"/>
</dbReference>
<dbReference type="PANTHER" id="PTHR48079:SF6">
    <property type="entry name" value="NAD(P)-BINDING DOMAIN-CONTAINING PROTEIN-RELATED"/>
    <property type="match status" value="1"/>
</dbReference>
<evidence type="ECO:0000313" key="2">
    <source>
        <dbReference type="EMBL" id="PWJ29758.1"/>
    </source>
</evidence>
<dbReference type="GO" id="GO:0005737">
    <property type="term" value="C:cytoplasm"/>
    <property type="evidence" value="ECO:0007669"/>
    <property type="project" value="TreeGrafter"/>
</dbReference>
<dbReference type="SUPFAM" id="SSF51735">
    <property type="entry name" value="NAD(P)-binding Rossmann-fold domains"/>
    <property type="match status" value="1"/>
</dbReference>